<evidence type="ECO:0000256" key="1">
    <source>
        <dbReference type="SAM" id="MobiDB-lite"/>
    </source>
</evidence>
<feature type="region of interest" description="Disordered" evidence="1">
    <location>
        <begin position="77"/>
        <end position="133"/>
    </location>
</feature>
<accession>A0A212L4M4</accession>
<feature type="region of interest" description="Disordered" evidence="1">
    <location>
        <begin position="1"/>
        <end position="52"/>
    </location>
</feature>
<evidence type="ECO:0000313" key="2">
    <source>
        <dbReference type="EMBL" id="SCM72478.1"/>
    </source>
</evidence>
<feature type="region of interest" description="Disordered" evidence="1">
    <location>
        <begin position="174"/>
        <end position="199"/>
    </location>
</feature>
<gene>
    <name evidence="2" type="ORF">KL86PLE_100596</name>
</gene>
<dbReference type="EMBL" id="FMJD01000002">
    <property type="protein sequence ID" value="SCM72478.1"/>
    <property type="molecule type" value="Genomic_DNA"/>
</dbReference>
<proteinExistence type="predicted"/>
<reference evidence="2" key="1">
    <citation type="submission" date="2016-08" db="EMBL/GenBank/DDBJ databases">
        <authorList>
            <person name="Seilhamer J.J."/>
        </authorList>
    </citation>
    <scope>NUCLEOTIDE SEQUENCE</scope>
    <source>
        <strain evidence="2">86</strain>
    </source>
</reference>
<dbReference type="AlphaFoldDB" id="A0A212L4M4"/>
<protein>
    <submittedName>
        <fullName evidence="2">Uncharacterized protein</fullName>
    </submittedName>
</protein>
<name>A0A212L4M4_9HYPH</name>
<feature type="region of interest" description="Disordered" evidence="1">
    <location>
        <begin position="266"/>
        <end position="286"/>
    </location>
</feature>
<feature type="compositionally biased region" description="Basic and acidic residues" evidence="1">
    <location>
        <begin position="12"/>
        <end position="27"/>
    </location>
</feature>
<organism evidence="2">
    <name type="scientific">uncultured Pleomorphomonas sp</name>
    <dbReference type="NCBI Taxonomy" id="442121"/>
    <lineage>
        <taxon>Bacteria</taxon>
        <taxon>Pseudomonadati</taxon>
        <taxon>Pseudomonadota</taxon>
        <taxon>Alphaproteobacteria</taxon>
        <taxon>Hyphomicrobiales</taxon>
        <taxon>Pleomorphomonadaceae</taxon>
        <taxon>Pleomorphomonas</taxon>
        <taxon>environmental samples</taxon>
    </lineage>
</organism>
<feature type="compositionally biased region" description="Basic and acidic residues" evidence="1">
    <location>
        <begin position="95"/>
        <end position="109"/>
    </location>
</feature>
<sequence length="286" mass="30673">MRHPPEIGHFARSADHRIDEADQRENQAGHPPHPHRPPVGDAGRRGDIGDRGGMPLEMEHLEGAEAIALPGQLHEGAGEIGHVGPGMRHIRRPRRPDDALPRPGGDEGGKPALAGNGRAEEVAGPQDNGANPTVARRLGKALLDVDADAALLRGRRKGNVRRQPVRHALAEAVDAAGEQMQRPEPLGDGQRRGAKRPRQLGPAVIGRVEAVEHHVNRRAGRLGDRFGIVEIGLHRPNPVRQLAGPSLAHQAGHLPAPAMEFLGNRLADATESAEDEDMTGHDKLLK</sequence>